<dbReference type="InterPro" id="IPR003591">
    <property type="entry name" value="Leu-rich_rpt_typical-subtyp"/>
</dbReference>
<gene>
    <name evidence="8" type="primary">LOC113799184</name>
</gene>
<dbReference type="SMART" id="SM00369">
    <property type="entry name" value="LRR_TYP"/>
    <property type="match status" value="2"/>
</dbReference>
<dbReference type="Pfam" id="PF00255">
    <property type="entry name" value="GSHPx"/>
    <property type="match status" value="1"/>
</dbReference>
<dbReference type="GO" id="GO:0004601">
    <property type="term" value="F:peroxidase activity"/>
    <property type="evidence" value="ECO:0007669"/>
    <property type="project" value="UniProtKB-KW"/>
</dbReference>
<proteinExistence type="inferred from homology"/>
<keyword evidence="7" id="KW-1185">Reference proteome</keyword>
<dbReference type="KEGG" id="dpte:113799184"/>
<evidence type="ECO:0000256" key="1">
    <source>
        <dbReference type="ARBA" id="ARBA00006926"/>
    </source>
</evidence>
<evidence type="ECO:0000256" key="5">
    <source>
        <dbReference type="ARBA" id="ARBA00023002"/>
    </source>
</evidence>
<dbReference type="Gene3D" id="3.40.30.10">
    <property type="entry name" value="Glutaredoxin"/>
    <property type="match status" value="1"/>
</dbReference>
<keyword evidence="2 6" id="KW-0575">Peroxidase</keyword>
<dbReference type="InterPro" id="IPR001611">
    <property type="entry name" value="Leu-rich_rpt"/>
</dbReference>
<dbReference type="InterPro" id="IPR029759">
    <property type="entry name" value="GPX_AS"/>
</dbReference>
<dbReference type="PRINTS" id="PR01011">
    <property type="entry name" value="GLUTPROXDASE"/>
</dbReference>
<keyword evidence="4" id="KW-0677">Repeat</keyword>
<evidence type="ECO:0000256" key="4">
    <source>
        <dbReference type="ARBA" id="ARBA00022737"/>
    </source>
</evidence>
<sequence>MSSIATKIIRNYDLITAASFFLNNKHIIPLTSSCLLFKHSNFFNNNQTRKMSSDSDWKSKESIYEFSAKDIDGNDVSMEKYRGHPLLVVNVATHCGLTKANYKQLNELYDQFEEKGLRIAAFPCNQFAGQEPGCDVEIKEFIKKNGVRFDMYAKVDVNGDSAHPMYKWLKAKQHGFLGFDGIKWNFTKFLINKEGQAIKHSKTNNQKDLKMIIDCDVSISHPHSTPNRYSQAKIGIGFNKKDHCYYLVIVRNKQNDRFRLNASNFVIRAETFIITNPKKMIMLKNIDYLAFDMFKRLAEKIRTNYQPLPAVPSVETILQCKLMPRCAVINNANQIKKLDNPILVNVKIEHVETLRLHHIDKLWSLKKLSELTITGCNLIKIPFALNRLKHLAHLNLSNNQIEEIPMWFTQEMRQLKTINLSHNRLRLIPYEIIGLKKCHILDFHHNLIEHFPSSLLYQIIRFPFQYSKIDFSHNFMRAFPFANYQNFTESESQCIFKIDSNPWKEQENYSFERYPFDTKTLYEKCLEIVFMNLKLKEKLFDHRQTPKQIYDHLQRVLFICNQCGRLKLRMGIIMAELSNNVFVFANRILNENIPRYRIICHDCFI</sequence>
<dbReference type="PROSITE" id="PS51355">
    <property type="entry name" value="GLUTATHIONE_PEROXID_3"/>
    <property type="match status" value="1"/>
</dbReference>
<accession>A0A6P6YK02</accession>
<comment type="similarity">
    <text evidence="1 6">Belongs to the glutathione peroxidase family.</text>
</comment>
<protein>
    <recommendedName>
        <fullName evidence="6">Glutathione peroxidase</fullName>
    </recommendedName>
</protein>
<dbReference type="InParanoid" id="A0A6P6YK02"/>
<dbReference type="Gene3D" id="3.80.10.10">
    <property type="entry name" value="Ribonuclease Inhibitor"/>
    <property type="match status" value="1"/>
</dbReference>
<dbReference type="RefSeq" id="XP_027205585.1">
    <property type="nucleotide sequence ID" value="XM_027349784.1"/>
</dbReference>
<evidence type="ECO:0000256" key="3">
    <source>
        <dbReference type="ARBA" id="ARBA00022614"/>
    </source>
</evidence>
<dbReference type="Proteomes" id="UP000515146">
    <property type="component" value="Unplaced"/>
</dbReference>
<dbReference type="OrthoDB" id="676979at2759"/>
<dbReference type="InterPro" id="IPR032675">
    <property type="entry name" value="LRR_dom_sf"/>
</dbReference>
<keyword evidence="5 6" id="KW-0560">Oxidoreductase</keyword>
<dbReference type="PANTHER" id="PTHR11592">
    <property type="entry name" value="GLUTATHIONE PEROXIDASE"/>
    <property type="match status" value="1"/>
</dbReference>
<evidence type="ECO:0000256" key="6">
    <source>
        <dbReference type="RuleBase" id="RU000499"/>
    </source>
</evidence>
<dbReference type="PROSITE" id="PS51450">
    <property type="entry name" value="LRR"/>
    <property type="match status" value="1"/>
</dbReference>
<dbReference type="InterPro" id="IPR036249">
    <property type="entry name" value="Thioredoxin-like_sf"/>
</dbReference>
<evidence type="ECO:0000256" key="2">
    <source>
        <dbReference type="ARBA" id="ARBA00022559"/>
    </source>
</evidence>
<dbReference type="Pfam" id="PF13855">
    <property type="entry name" value="LRR_8"/>
    <property type="match status" value="1"/>
</dbReference>
<dbReference type="CDD" id="cd00340">
    <property type="entry name" value="GSH_Peroxidase"/>
    <property type="match status" value="1"/>
</dbReference>
<dbReference type="AlphaFoldDB" id="A0A6P6YK02"/>
<dbReference type="InterPro" id="IPR000889">
    <property type="entry name" value="Glutathione_peroxidase"/>
</dbReference>
<dbReference type="PANTHER" id="PTHR11592:SF134">
    <property type="entry name" value="PHOSPHOLIPID HYDROPEROXIDE GLUTATHIONE PEROXIDASE"/>
    <property type="match status" value="1"/>
</dbReference>
<reference evidence="8" key="1">
    <citation type="submission" date="2025-08" db="UniProtKB">
        <authorList>
            <consortium name="RefSeq"/>
        </authorList>
    </citation>
    <scope>IDENTIFICATION</scope>
    <source>
        <strain evidence="8">Airmid</strain>
    </source>
</reference>
<evidence type="ECO:0000313" key="8">
    <source>
        <dbReference type="RefSeq" id="XP_027205585.1"/>
    </source>
</evidence>
<dbReference type="SUPFAM" id="SSF52058">
    <property type="entry name" value="L domain-like"/>
    <property type="match status" value="1"/>
</dbReference>
<dbReference type="SUPFAM" id="SSF52833">
    <property type="entry name" value="Thioredoxin-like"/>
    <property type="match status" value="1"/>
</dbReference>
<name>A0A6P6YK02_DERPT</name>
<dbReference type="GO" id="GO:0006979">
    <property type="term" value="P:response to oxidative stress"/>
    <property type="evidence" value="ECO:0007669"/>
    <property type="project" value="InterPro"/>
</dbReference>
<evidence type="ECO:0000313" key="7">
    <source>
        <dbReference type="Proteomes" id="UP000515146"/>
    </source>
</evidence>
<dbReference type="PROSITE" id="PS00460">
    <property type="entry name" value="GLUTATHIONE_PEROXID_1"/>
    <property type="match status" value="1"/>
</dbReference>
<dbReference type="FunFam" id="3.40.30.10:FF:000025">
    <property type="entry name" value="Glutathione peroxidase"/>
    <property type="match status" value="1"/>
</dbReference>
<organism evidence="7 8">
    <name type="scientific">Dermatophagoides pteronyssinus</name>
    <name type="common">European house dust mite</name>
    <dbReference type="NCBI Taxonomy" id="6956"/>
    <lineage>
        <taxon>Eukaryota</taxon>
        <taxon>Metazoa</taxon>
        <taxon>Ecdysozoa</taxon>
        <taxon>Arthropoda</taxon>
        <taxon>Chelicerata</taxon>
        <taxon>Arachnida</taxon>
        <taxon>Acari</taxon>
        <taxon>Acariformes</taxon>
        <taxon>Sarcoptiformes</taxon>
        <taxon>Astigmata</taxon>
        <taxon>Psoroptidia</taxon>
        <taxon>Analgoidea</taxon>
        <taxon>Pyroglyphidae</taxon>
        <taxon>Dermatophagoidinae</taxon>
        <taxon>Dermatophagoides</taxon>
    </lineage>
</organism>
<keyword evidence="3" id="KW-0433">Leucine-rich repeat</keyword>